<accession>A0A1A5YPP6</accession>
<feature type="region of interest" description="Disordered" evidence="8">
    <location>
        <begin position="1"/>
        <end position="28"/>
    </location>
</feature>
<feature type="binding site" evidence="7">
    <location>
        <position position="367"/>
    </location>
    <ligand>
        <name>phosphoenolpyruvate</name>
        <dbReference type="ChEBI" id="CHEBI:58702"/>
    </ligand>
</feature>
<feature type="binding site" evidence="7">
    <location>
        <position position="44"/>
    </location>
    <ligand>
        <name>3-phosphoshikimate</name>
        <dbReference type="ChEBI" id="CHEBI:145989"/>
    </ligand>
</feature>
<comment type="similarity">
    <text evidence="2 7">Belongs to the EPSP synthase family.</text>
</comment>
<feature type="binding site" evidence="7">
    <location>
        <position position="144"/>
    </location>
    <ligand>
        <name>phosphoenolpyruvate</name>
        <dbReference type="ChEBI" id="CHEBI:58702"/>
    </ligand>
</feature>
<evidence type="ECO:0000256" key="5">
    <source>
        <dbReference type="ARBA" id="ARBA00023141"/>
    </source>
</evidence>
<feature type="binding site" evidence="7">
    <location>
        <position position="45"/>
    </location>
    <ligand>
        <name>3-phosphoshikimate</name>
        <dbReference type="ChEBI" id="CHEBI:145989"/>
    </ligand>
</feature>
<dbReference type="PANTHER" id="PTHR21090">
    <property type="entry name" value="AROM/DEHYDROQUINATE SYNTHASE"/>
    <property type="match status" value="1"/>
</dbReference>
<dbReference type="InterPro" id="IPR013792">
    <property type="entry name" value="RNA3'P_cycl/enolpyr_Trfase_a/b"/>
</dbReference>
<feature type="binding site" evidence="7">
    <location>
        <position position="363"/>
    </location>
    <ligand>
        <name>3-phosphoshikimate</name>
        <dbReference type="ChEBI" id="CHEBI:145989"/>
    </ligand>
</feature>
<evidence type="ECO:0000256" key="3">
    <source>
        <dbReference type="ARBA" id="ARBA00022605"/>
    </source>
</evidence>
<dbReference type="UniPathway" id="UPA00053">
    <property type="reaction ID" value="UER00089"/>
</dbReference>
<dbReference type="OrthoDB" id="9809920at2"/>
<keyword evidence="5 7" id="KW-0057">Aromatic amino acid biosynthesis</keyword>
<evidence type="ECO:0000256" key="7">
    <source>
        <dbReference type="HAMAP-Rule" id="MF_00210"/>
    </source>
</evidence>
<keyword evidence="4 7" id="KW-0808">Transferase</keyword>
<feature type="domain" description="Enolpyruvate transferase" evidence="9">
    <location>
        <begin position="31"/>
        <end position="442"/>
    </location>
</feature>
<dbReference type="GO" id="GO:0008652">
    <property type="term" value="P:amino acid biosynthetic process"/>
    <property type="evidence" value="ECO:0007669"/>
    <property type="project" value="UniProtKB-KW"/>
</dbReference>
<comment type="subunit">
    <text evidence="7">Monomer.</text>
</comment>
<dbReference type="PIRSF" id="PIRSF000505">
    <property type="entry name" value="EPSPS"/>
    <property type="match status" value="1"/>
</dbReference>
<evidence type="ECO:0000256" key="4">
    <source>
        <dbReference type="ARBA" id="ARBA00022679"/>
    </source>
</evidence>
<name>A0A1A5YPP6_9BACL</name>
<evidence type="ECO:0000256" key="1">
    <source>
        <dbReference type="ARBA" id="ARBA00004811"/>
    </source>
</evidence>
<keyword evidence="3 7" id="KW-0028">Amino-acid biosynthesis</keyword>
<comment type="pathway">
    <text evidence="1 7">Metabolic intermediate biosynthesis; chorismate biosynthesis; chorismate from D-erythrose 4-phosphate and phosphoenolpyruvate: step 6/7.</text>
</comment>
<feature type="binding site" evidence="7">
    <location>
        <position position="44"/>
    </location>
    <ligand>
        <name>phosphoenolpyruvate</name>
        <dbReference type="ChEBI" id="CHEBI:58702"/>
    </ligand>
</feature>
<gene>
    <name evidence="7" type="primary">aroA</name>
    <name evidence="10" type="ORF">A7K91_22070</name>
</gene>
<keyword evidence="11" id="KW-1185">Reference proteome</keyword>
<dbReference type="GO" id="GO:0005737">
    <property type="term" value="C:cytoplasm"/>
    <property type="evidence" value="ECO:0007669"/>
    <property type="project" value="UniProtKB-SubCell"/>
</dbReference>
<feature type="active site" description="Proton acceptor" evidence="7">
    <location>
        <position position="336"/>
    </location>
</feature>
<comment type="function">
    <text evidence="7">Catalyzes the transfer of the enolpyruvyl moiety of phosphoenolpyruvate (PEP) to the 5-hydroxyl of shikimate-3-phosphate (S3P) to produce enolpyruvyl shikimate-3-phosphate and inorganic phosphate.</text>
</comment>
<evidence type="ECO:0000256" key="8">
    <source>
        <dbReference type="SAM" id="MobiDB-lite"/>
    </source>
</evidence>
<evidence type="ECO:0000313" key="10">
    <source>
        <dbReference type="EMBL" id="OBR67574.1"/>
    </source>
</evidence>
<dbReference type="EMBL" id="LYPA01000032">
    <property type="protein sequence ID" value="OBR67574.1"/>
    <property type="molecule type" value="Genomic_DNA"/>
</dbReference>
<feature type="binding site" evidence="7">
    <location>
        <position position="433"/>
    </location>
    <ligand>
        <name>phosphoenolpyruvate</name>
        <dbReference type="ChEBI" id="CHEBI:58702"/>
    </ligand>
</feature>
<dbReference type="PANTHER" id="PTHR21090:SF5">
    <property type="entry name" value="PENTAFUNCTIONAL AROM POLYPEPTIDE"/>
    <property type="match status" value="1"/>
</dbReference>
<dbReference type="AlphaFoldDB" id="A0A1A5YPP6"/>
<sequence>MENKHVERDLESRSPWSLHGDKGKVSLQSPEGKVEAVLTVSGSKSLTNRALIIAALAEGTSVIEGILRSDDSFWCIDALTRLGIKLEVDGNKVTVEGGGGLFPLVGGELYVGAAGTVARFLPGALAVQPAGAWKITGSAALARRPLSPLLDALSDRGAEIQMEKEGSSLPYLLKARGLQGGNVILPGDTSSQFISGLAIAAPYAREPLTIAIKDEVVQQQYVEMTLDMMAAFGVVPHVTNGGQAIVIPNGAYRGRSIVLEPDISACCYFWALAALTGGTVKIEGIHAASTRQPDIELLGYLELMGCMVTRGEDFVEVQGPEVLRGGFTANMKSCSDQTLTLAVLAIFADAPVSLTGAAHIRKHECDRISAICEELGKLSITVDEKPDGLTVYPETPVPATLDPHDDHRMAMALSLISSRIDGISIANPGCVSKTLPDYYERLQQLGFGITFETWGGC</sequence>
<dbReference type="Pfam" id="PF00275">
    <property type="entry name" value="EPSP_synthase"/>
    <property type="match status" value="1"/>
</dbReference>
<reference evidence="10 11" key="1">
    <citation type="submission" date="2016-05" db="EMBL/GenBank/DDBJ databases">
        <title>Paenibacillus oryzae. sp. nov., isolated from the rice root.</title>
        <authorList>
            <person name="Zhang J."/>
            <person name="Zhang X."/>
        </authorList>
    </citation>
    <scope>NUCLEOTIDE SEQUENCE [LARGE SCALE GENOMIC DNA]</scope>
    <source>
        <strain evidence="10 11">1DrF-4</strain>
    </source>
</reference>
<dbReference type="InterPro" id="IPR036968">
    <property type="entry name" value="Enolpyruvate_Tfrase_sf"/>
</dbReference>
<dbReference type="GO" id="GO:0003866">
    <property type="term" value="F:3-phosphoshikimate 1-carboxyvinyltransferase activity"/>
    <property type="evidence" value="ECO:0007669"/>
    <property type="project" value="UniProtKB-UniRule"/>
</dbReference>
<dbReference type="HAMAP" id="MF_00210">
    <property type="entry name" value="EPSP_synth"/>
    <property type="match status" value="1"/>
</dbReference>
<dbReference type="NCBIfam" id="TIGR01356">
    <property type="entry name" value="aroA"/>
    <property type="match status" value="1"/>
</dbReference>
<comment type="caution">
    <text evidence="7">Lacks conserved residue(s) required for the propagation of feature annotation.</text>
</comment>
<dbReference type="InterPro" id="IPR006264">
    <property type="entry name" value="EPSP_synthase"/>
</dbReference>
<evidence type="ECO:0000256" key="2">
    <source>
        <dbReference type="ARBA" id="ARBA00009948"/>
    </source>
</evidence>
<dbReference type="InterPro" id="IPR001986">
    <property type="entry name" value="Enolpyruvate_Tfrase_dom"/>
</dbReference>
<organism evidence="10 11">
    <name type="scientific">Paenibacillus oryzae</name>
    <dbReference type="NCBI Taxonomy" id="1844972"/>
    <lineage>
        <taxon>Bacteria</taxon>
        <taxon>Bacillati</taxon>
        <taxon>Bacillota</taxon>
        <taxon>Bacilli</taxon>
        <taxon>Bacillales</taxon>
        <taxon>Paenibacillaceae</taxon>
        <taxon>Paenibacillus</taxon>
    </lineage>
</organism>
<evidence type="ECO:0000256" key="6">
    <source>
        <dbReference type="ARBA" id="ARBA00044633"/>
    </source>
</evidence>
<feature type="binding site" evidence="7">
    <location>
        <position position="191"/>
    </location>
    <ligand>
        <name>3-phosphoshikimate</name>
        <dbReference type="ChEBI" id="CHEBI:145989"/>
    </ligand>
</feature>
<evidence type="ECO:0000313" key="11">
    <source>
        <dbReference type="Proteomes" id="UP000092024"/>
    </source>
</evidence>
<feature type="binding site" evidence="7">
    <location>
        <position position="408"/>
    </location>
    <ligand>
        <name>phosphoenolpyruvate</name>
        <dbReference type="ChEBI" id="CHEBI:58702"/>
    </ligand>
</feature>
<dbReference type="STRING" id="1844972.A7K91_22070"/>
<feature type="binding site" evidence="7">
    <location>
        <position position="190"/>
    </location>
    <ligand>
        <name>3-phosphoshikimate</name>
        <dbReference type="ChEBI" id="CHEBI:145989"/>
    </ligand>
</feature>
<dbReference type="Gene3D" id="3.65.10.10">
    <property type="entry name" value="Enolpyruvate transferase domain"/>
    <property type="match status" value="2"/>
</dbReference>
<feature type="binding site" evidence="7">
    <location>
        <position position="49"/>
    </location>
    <ligand>
        <name>3-phosphoshikimate</name>
        <dbReference type="ChEBI" id="CHEBI:145989"/>
    </ligand>
</feature>
<dbReference type="SUPFAM" id="SSF55205">
    <property type="entry name" value="EPT/RTPC-like"/>
    <property type="match status" value="1"/>
</dbReference>
<feature type="compositionally biased region" description="Basic and acidic residues" evidence="8">
    <location>
        <begin position="1"/>
        <end position="12"/>
    </location>
</feature>
<keyword evidence="7" id="KW-0963">Cytoplasm</keyword>
<feature type="binding site" evidence="7">
    <location>
        <position position="192"/>
    </location>
    <ligand>
        <name>phosphoenolpyruvate</name>
        <dbReference type="ChEBI" id="CHEBI:58702"/>
    </ligand>
</feature>
<dbReference type="GO" id="GO:0009073">
    <property type="term" value="P:aromatic amino acid family biosynthetic process"/>
    <property type="evidence" value="ECO:0007669"/>
    <property type="project" value="UniProtKB-KW"/>
</dbReference>
<comment type="catalytic activity">
    <reaction evidence="6">
        <text>3-phosphoshikimate + phosphoenolpyruvate = 5-O-(1-carboxyvinyl)-3-phosphoshikimate + phosphate</text>
        <dbReference type="Rhea" id="RHEA:21256"/>
        <dbReference type="ChEBI" id="CHEBI:43474"/>
        <dbReference type="ChEBI" id="CHEBI:57701"/>
        <dbReference type="ChEBI" id="CHEBI:58702"/>
        <dbReference type="ChEBI" id="CHEBI:145989"/>
        <dbReference type="EC" id="2.5.1.19"/>
    </reaction>
    <physiologicalReaction direction="left-to-right" evidence="6">
        <dbReference type="Rhea" id="RHEA:21257"/>
    </physiologicalReaction>
</comment>
<evidence type="ECO:0000259" key="9">
    <source>
        <dbReference type="Pfam" id="PF00275"/>
    </source>
</evidence>
<proteinExistence type="inferred from homology"/>
<feature type="binding site" evidence="7">
    <location>
        <position position="336"/>
    </location>
    <ligand>
        <name>3-phosphoshikimate</name>
        <dbReference type="ChEBI" id="CHEBI:145989"/>
    </ligand>
</feature>
<dbReference type="Proteomes" id="UP000092024">
    <property type="component" value="Unassembled WGS sequence"/>
</dbReference>
<protein>
    <recommendedName>
        <fullName evidence="7">3-phosphoshikimate 1-carboxyvinyltransferase</fullName>
        <ecNumber evidence="7">2.5.1.19</ecNumber>
    </recommendedName>
    <alternativeName>
        <fullName evidence="7">5-enolpyruvylshikimate-3-phosphate synthase</fullName>
        <shortName evidence="7">EPSP synthase</shortName>
        <shortName evidence="7">EPSPS</shortName>
    </alternativeName>
</protein>
<dbReference type="RefSeq" id="WP_068680368.1">
    <property type="nucleotide sequence ID" value="NZ_LYPA01000032.1"/>
</dbReference>
<dbReference type="EC" id="2.5.1.19" evidence="7"/>
<comment type="subcellular location">
    <subcellularLocation>
        <location evidence="7">Cytoplasm</location>
    </subcellularLocation>
</comment>
<dbReference type="CDD" id="cd01556">
    <property type="entry name" value="EPSP_synthase"/>
    <property type="match status" value="1"/>
</dbReference>
<dbReference type="GO" id="GO:0009423">
    <property type="term" value="P:chorismate biosynthetic process"/>
    <property type="evidence" value="ECO:0007669"/>
    <property type="project" value="UniProtKB-UniRule"/>
</dbReference>
<comment type="caution">
    <text evidence="10">The sequence shown here is derived from an EMBL/GenBank/DDBJ whole genome shotgun (WGS) entry which is preliminary data.</text>
</comment>
<feature type="binding site" evidence="7">
    <location>
        <position position="192"/>
    </location>
    <ligand>
        <name>3-phosphoshikimate</name>
        <dbReference type="ChEBI" id="CHEBI:145989"/>
    </ligand>
</feature>
<feature type="binding site" evidence="7">
    <location>
        <position position="115"/>
    </location>
    <ligand>
        <name>phosphoenolpyruvate</name>
        <dbReference type="ChEBI" id="CHEBI:58702"/>
    </ligand>
</feature>